<comment type="caution">
    <text evidence="1">The sequence shown here is derived from an EMBL/GenBank/DDBJ whole genome shotgun (WGS) entry which is preliminary data.</text>
</comment>
<gene>
    <name evidence="1" type="ORF">E2C01_058123</name>
</gene>
<reference evidence="1 2" key="1">
    <citation type="submission" date="2019-05" db="EMBL/GenBank/DDBJ databases">
        <title>Another draft genome of Portunus trituberculatus and its Hox gene families provides insights of decapod evolution.</title>
        <authorList>
            <person name="Jeong J.-H."/>
            <person name="Song I."/>
            <person name="Kim S."/>
            <person name="Choi T."/>
            <person name="Kim D."/>
            <person name="Ryu S."/>
            <person name="Kim W."/>
        </authorList>
    </citation>
    <scope>NUCLEOTIDE SEQUENCE [LARGE SCALE GENOMIC DNA]</scope>
    <source>
        <tissue evidence="1">Muscle</tissue>
    </source>
</reference>
<dbReference type="AlphaFoldDB" id="A0A5B7H1T2"/>
<accession>A0A5B7H1T2</accession>
<proteinExistence type="predicted"/>
<dbReference type="EMBL" id="VSRR010021539">
    <property type="protein sequence ID" value="MPC64013.1"/>
    <property type="molecule type" value="Genomic_DNA"/>
</dbReference>
<keyword evidence="2" id="KW-1185">Reference proteome</keyword>
<evidence type="ECO:0000313" key="2">
    <source>
        <dbReference type="Proteomes" id="UP000324222"/>
    </source>
</evidence>
<organism evidence="1 2">
    <name type="scientific">Portunus trituberculatus</name>
    <name type="common">Swimming crab</name>
    <name type="synonym">Neptunus trituberculatus</name>
    <dbReference type="NCBI Taxonomy" id="210409"/>
    <lineage>
        <taxon>Eukaryota</taxon>
        <taxon>Metazoa</taxon>
        <taxon>Ecdysozoa</taxon>
        <taxon>Arthropoda</taxon>
        <taxon>Crustacea</taxon>
        <taxon>Multicrustacea</taxon>
        <taxon>Malacostraca</taxon>
        <taxon>Eumalacostraca</taxon>
        <taxon>Eucarida</taxon>
        <taxon>Decapoda</taxon>
        <taxon>Pleocyemata</taxon>
        <taxon>Brachyura</taxon>
        <taxon>Eubrachyura</taxon>
        <taxon>Portunoidea</taxon>
        <taxon>Portunidae</taxon>
        <taxon>Portuninae</taxon>
        <taxon>Portunus</taxon>
    </lineage>
</organism>
<sequence length="132" mass="13823">MVVPLLDEIPSSTKRCAGLSLPTLFRPCPLVSVPAHPAPSQPVPCPFLPPSLPARSTAIPRAQLGLVLILNHLIFLHFPSSLLLLRLLLSASITSLASTTTFSSTTSSSSSSPFLYFSSSSSSCSCSLVTSP</sequence>
<dbReference type="Proteomes" id="UP000324222">
    <property type="component" value="Unassembled WGS sequence"/>
</dbReference>
<name>A0A5B7H1T2_PORTR</name>
<evidence type="ECO:0000313" key="1">
    <source>
        <dbReference type="EMBL" id="MPC64013.1"/>
    </source>
</evidence>
<protein>
    <submittedName>
        <fullName evidence="1">Uncharacterized protein</fullName>
    </submittedName>
</protein>